<dbReference type="EMBL" id="DUCX01000037">
    <property type="protein sequence ID" value="HIF37232.1"/>
    <property type="molecule type" value="Genomic_DNA"/>
</dbReference>
<proteinExistence type="inferred from homology"/>
<keyword evidence="1 2" id="KW-0697">Rotamase</keyword>
<dbReference type="EC" id="5.2.1.8" evidence="2"/>
<sequence length="310" mass="33845">MAKRIRRKVKSNNTSDLNYREDSIQTSRPDTRPAIIALLLVILLIGSGLYLTSMVQEAPEVSYGLEASLLTDNHKTAPGYDTDFILIIENTGSIADTFDISVKSNDGGFTITIEEGYESIVVNQGKSKPIIVNVMTSSSSTGMLYSSLEVNSRGDNSLSSTVKLNVDCEHTFGNQTLIGDSVNVHYAGILASNNRLFDSSMESIWDSYKISNHYSQLPANNPGEWPSDNNRHIELLTAQNIGCNSNGDPSADCNDRRQMVVGFDNKMVGMYEGQTLAVRIPAAEAYGVDSTMHTLGGQDLIFLINLVSKN</sequence>
<dbReference type="InterPro" id="IPR046357">
    <property type="entry name" value="PPIase_dom_sf"/>
</dbReference>
<dbReference type="Proteomes" id="UP000585802">
    <property type="component" value="Unassembled WGS sequence"/>
</dbReference>
<feature type="transmembrane region" description="Helical" evidence="3">
    <location>
        <begin position="34"/>
        <end position="52"/>
    </location>
</feature>
<evidence type="ECO:0000313" key="6">
    <source>
        <dbReference type="Proteomes" id="UP000585802"/>
    </source>
</evidence>
<keyword evidence="3" id="KW-0472">Membrane</keyword>
<comment type="caution">
    <text evidence="5">The sequence shown here is derived from an EMBL/GenBank/DDBJ whole genome shotgun (WGS) entry which is preliminary data.</text>
</comment>
<organism evidence="5 6">
    <name type="scientific">Marine Group III euryarchaeote</name>
    <dbReference type="NCBI Taxonomy" id="2173149"/>
    <lineage>
        <taxon>Archaea</taxon>
        <taxon>Methanobacteriati</taxon>
        <taxon>Thermoplasmatota</taxon>
        <taxon>Thermoplasmata</taxon>
        <taxon>Candidatus Thermoprofundales</taxon>
    </lineage>
</organism>
<dbReference type="AlphaFoldDB" id="A0A7J4GVZ7"/>
<dbReference type="Gene3D" id="3.10.50.40">
    <property type="match status" value="1"/>
</dbReference>
<evidence type="ECO:0000313" key="5">
    <source>
        <dbReference type="EMBL" id="HIF37232.1"/>
    </source>
</evidence>
<accession>A0A7J4GVZ7</accession>
<keyword evidence="3" id="KW-1133">Transmembrane helix</keyword>
<feature type="domain" description="PPIase FKBP-type" evidence="4">
    <location>
        <begin position="179"/>
        <end position="310"/>
    </location>
</feature>
<name>A0A7J4GVZ7_9ARCH</name>
<comment type="similarity">
    <text evidence="2">Belongs to the FKBP-type PPIase family.</text>
</comment>
<evidence type="ECO:0000256" key="2">
    <source>
        <dbReference type="RuleBase" id="RU003915"/>
    </source>
</evidence>
<dbReference type="PROSITE" id="PS50059">
    <property type="entry name" value="FKBP_PPIASE"/>
    <property type="match status" value="1"/>
</dbReference>
<keyword evidence="1 2" id="KW-0413">Isomerase</keyword>
<dbReference type="SUPFAM" id="SSF54534">
    <property type="entry name" value="FKBP-like"/>
    <property type="match status" value="1"/>
</dbReference>
<comment type="catalytic activity">
    <reaction evidence="1 2">
        <text>[protein]-peptidylproline (omega=180) = [protein]-peptidylproline (omega=0)</text>
        <dbReference type="Rhea" id="RHEA:16237"/>
        <dbReference type="Rhea" id="RHEA-COMP:10747"/>
        <dbReference type="Rhea" id="RHEA-COMP:10748"/>
        <dbReference type="ChEBI" id="CHEBI:83833"/>
        <dbReference type="ChEBI" id="CHEBI:83834"/>
        <dbReference type="EC" id="5.2.1.8"/>
    </reaction>
</comment>
<reference evidence="6" key="1">
    <citation type="journal article" date="2019" name="bioRxiv">
        <title>Genome diversification in globally distributed novel marine Proteobacteria is linked to environmental adaptation.</title>
        <authorList>
            <person name="Zhou Z."/>
            <person name="Tran P.Q."/>
            <person name="Kieft K."/>
            <person name="Anantharaman K."/>
        </authorList>
    </citation>
    <scope>NUCLEOTIDE SEQUENCE [LARGE SCALE GENOMIC DNA]</scope>
</reference>
<dbReference type="Pfam" id="PF00254">
    <property type="entry name" value="FKBP_C"/>
    <property type="match status" value="1"/>
</dbReference>
<dbReference type="InterPro" id="IPR001179">
    <property type="entry name" value="PPIase_FKBP_dom"/>
</dbReference>
<dbReference type="GO" id="GO:0003755">
    <property type="term" value="F:peptidyl-prolyl cis-trans isomerase activity"/>
    <property type="evidence" value="ECO:0007669"/>
    <property type="project" value="UniProtKB-UniRule"/>
</dbReference>
<protein>
    <recommendedName>
        <fullName evidence="2">Peptidyl-prolyl cis-trans isomerase</fullName>
        <ecNumber evidence="2">5.2.1.8</ecNumber>
    </recommendedName>
</protein>
<keyword evidence="3" id="KW-0812">Transmembrane</keyword>
<evidence type="ECO:0000256" key="3">
    <source>
        <dbReference type="SAM" id="Phobius"/>
    </source>
</evidence>
<evidence type="ECO:0000256" key="1">
    <source>
        <dbReference type="PROSITE-ProRule" id="PRU00277"/>
    </source>
</evidence>
<evidence type="ECO:0000259" key="4">
    <source>
        <dbReference type="PROSITE" id="PS50059"/>
    </source>
</evidence>
<gene>
    <name evidence="5" type="ORF">EYQ70_02330</name>
</gene>